<gene>
    <name evidence="6" type="primary">cysB</name>
    <name evidence="6" type="ORF">CNECB9_2750018</name>
</gene>
<keyword evidence="3" id="KW-0238">DNA-binding</keyword>
<reference evidence="6" key="1">
    <citation type="submission" date="2016-09" db="EMBL/GenBank/DDBJ databases">
        <authorList>
            <person name="Capua I."/>
            <person name="De Benedictis P."/>
            <person name="Joannis T."/>
            <person name="Lombin L.H."/>
            <person name="Cattoli G."/>
        </authorList>
    </citation>
    <scope>NUCLEOTIDE SEQUENCE</scope>
    <source>
        <strain evidence="6">B9</strain>
    </source>
</reference>
<dbReference type="GO" id="GO:0000976">
    <property type="term" value="F:transcription cis-regulatory region binding"/>
    <property type="evidence" value="ECO:0007669"/>
    <property type="project" value="TreeGrafter"/>
</dbReference>
<dbReference type="Gene3D" id="1.10.10.10">
    <property type="entry name" value="Winged helix-like DNA-binding domain superfamily/Winged helix DNA-binding domain"/>
    <property type="match status" value="1"/>
</dbReference>
<dbReference type="RefSeq" id="WP_340525251.1">
    <property type="nucleotide sequence ID" value="NZ_FMSH01000196.1"/>
</dbReference>
<dbReference type="EMBL" id="FMSH01000196">
    <property type="protein sequence ID" value="SCU76089.1"/>
    <property type="molecule type" value="Genomic_DNA"/>
</dbReference>
<dbReference type="PANTHER" id="PTHR30126">
    <property type="entry name" value="HTH-TYPE TRANSCRIPTIONAL REGULATOR"/>
    <property type="match status" value="1"/>
</dbReference>
<evidence type="ECO:0000256" key="4">
    <source>
        <dbReference type="ARBA" id="ARBA00023163"/>
    </source>
</evidence>
<dbReference type="GO" id="GO:0003700">
    <property type="term" value="F:DNA-binding transcription factor activity"/>
    <property type="evidence" value="ECO:0007669"/>
    <property type="project" value="InterPro"/>
</dbReference>
<evidence type="ECO:0000256" key="3">
    <source>
        <dbReference type="ARBA" id="ARBA00023125"/>
    </source>
</evidence>
<dbReference type="NCBIfam" id="NF009327">
    <property type="entry name" value="PRK12684.1"/>
    <property type="match status" value="1"/>
</dbReference>
<proteinExistence type="inferred from homology"/>
<dbReference type="InterPro" id="IPR005119">
    <property type="entry name" value="LysR_subst-bd"/>
</dbReference>
<dbReference type="InterPro" id="IPR000847">
    <property type="entry name" value="LysR_HTH_N"/>
</dbReference>
<name>A0A1K0IFF7_CUPNE</name>
<evidence type="ECO:0000259" key="5">
    <source>
        <dbReference type="PROSITE" id="PS50931"/>
    </source>
</evidence>
<dbReference type="Pfam" id="PF00126">
    <property type="entry name" value="HTH_1"/>
    <property type="match status" value="1"/>
</dbReference>
<evidence type="ECO:0000256" key="2">
    <source>
        <dbReference type="ARBA" id="ARBA00023015"/>
    </source>
</evidence>
<dbReference type="Pfam" id="PF03466">
    <property type="entry name" value="LysR_substrate"/>
    <property type="match status" value="1"/>
</dbReference>
<dbReference type="InterPro" id="IPR036388">
    <property type="entry name" value="WH-like_DNA-bd_sf"/>
</dbReference>
<dbReference type="GO" id="GO:0019344">
    <property type="term" value="P:cysteine biosynthetic process"/>
    <property type="evidence" value="ECO:0007669"/>
    <property type="project" value="TreeGrafter"/>
</dbReference>
<dbReference type="PRINTS" id="PR00039">
    <property type="entry name" value="HTHLYSR"/>
</dbReference>
<dbReference type="CDD" id="cd08413">
    <property type="entry name" value="PBP2_CysB_like"/>
    <property type="match status" value="1"/>
</dbReference>
<dbReference type="InterPro" id="IPR037423">
    <property type="entry name" value="CysB_PBP2"/>
</dbReference>
<dbReference type="PANTHER" id="PTHR30126:SF6">
    <property type="entry name" value="HTH-TYPE TRANSCRIPTIONAL REGULATOR CYSB-RELATED"/>
    <property type="match status" value="1"/>
</dbReference>
<dbReference type="AlphaFoldDB" id="A0A1K0IFF7"/>
<dbReference type="Gene3D" id="3.40.190.10">
    <property type="entry name" value="Periplasmic binding protein-like II"/>
    <property type="match status" value="2"/>
</dbReference>
<comment type="similarity">
    <text evidence="1">Belongs to the LysR transcriptional regulatory family.</text>
</comment>
<evidence type="ECO:0000256" key="1">
    <source>
        <dbReference type="ARBA" id="ARBA00009437"/>
    </source>
</evidence>
<dbReference type="SUPFAM" id="SSF46785">
    <property type="entry name" value="Winged helix' DNA-binding domain"/>
    <property type="match status" value="1"/>
</dbReference>
<sequence>MNLHQFRFVREAVRQNYNLTEAAKALYTSQPGVSKAIIELEEELGVDIFTRHGKRIRSLTEPGRRILSSVEKILQEVESLKRVGMDYAAQDQGNFTIATTHTQARYALPRVISEFTKRYPKVRLSIQQGNPAQIADMLLHDKADIGIATEGITDDKNLVSLPGYQWTHMVITPPEHPLLDKKHLALEDLMGYPLITYDANFAGRTKIDKAFALRHLEPDIVLEAIDADVIKTYVEIGLGVGIVAGVAYDAERDRNLRGISAGHLFGSNVTHLAVKQGAYLRSFVYTFIELFSPTLNRKLVEQAMSGEHEAYEL</sequence>
<organism evidence="6">
    <name type="scientific">Cupriavidus necator</name>
    <name type="common">Alcaligenes eutrophus</name>
    <name type="synonym">Ralstonia eutropha</name>
    <dbReference type="NCBI Taxonomy" id="106590"/>
    <lineage>
        <taxon>Bacteria</taxon>
        <taxon>Pseudomonadati</taxon>
        <taxon>Pseudomonadota</taxon>
        <taxon>Betaproteobacteria</taxon>
        <taxon>Burkholderiales</taxon>
        <taxon>Burkholderiaceae</taxon>
        <taxon>Cupriavidus</taxon>
    </lineage>
</organism>
<dbReference type="SUPFAM" id="SSF53850">
    <property type="entry name" value="Periplasmic binding protein-like II"/>
    <property type="match status" value="1"/>
</dbReference>
<dbReference type="InterPro" id="IPR036390">
    <property type="entry name" value="WH_DNA-bd_sf"/>
</dbReference>
<evidence type="ECO:0000313" key="6">
    <source>
        <dbReference type="EMBL" id="SCU76089.1"/>
    </source>
</evidence>
<keyword evidence="4" id="KW-0804">Transcription</keyword>
<accession>A0A1K0IFF7</accession>
<feature type="domain" description="HTH lysR-type" evidence="5">
    <location>
        <begin position="1"/>
        <end position="59"/>
    </location>
</feature>
<keyword evidence="2" id="KW-0805">Transcription regulation</keyword>
<dbReference type="PROSITE" id="PS50931">
    <property type="entry name" value="HTH_LYSR"/>
    <property type="match status" value="1"/>
</dbReference>
<protein>
    <submittedName>
        <fullName evidence="6">HTH-type transcriptional regulator CysB</fullName>
    </submittedName>
</protein>